<dbReference type="OrthoDB" id="9781630at2"/>
<dbReference type="EMBL" id="CP042806">
    <property type="protein sequence ID" value="QEE31195.1"/>
    <property type="molecule type" value="Genomic_DNA"/>
</dbReference>
<reference evidence="5 6" key="1">
    <citation type="submission" date="2019-08" db="EMBL/GenBank/DDBJ databases">
        <title>Complete genome sequence of Terriglobus albidus strain ORNL.</title>
        <authorList>
            <person name="Podar M."/>
        </authorList>
    </citation>
    <scope>NUCLEOTIDE SEQUENCE [LARGE SCALE GENOMIC DNA]</scope>
    <source>
        <strain evidence="5 6">ORNL</strain>
    </source>
</reference>
<protein>
    <submittedName>
        <fullName evidence="5">GntR family transcriptional regulator</fullName>
    </submittedName>
</protein>
<dbReference type="Pfam" id="PF00392">
    <property type="entry name" value="GntR"/>
    <property type="match status" value="1"/>
</dbReference>
<dbReference type="SUPFAM" id="SSF48008">
    <property type="entry name" value="GntR ligand-binding domain-like"/>
    <property type="match status" value="1"/>
</dbReference>
<dbReference type="InterPro" id="IPR036388">
    <property type="entry name" value="WH-like_DNA-bd_sf"/>
</dbReference>
<dbReference type="PANTHER" id="PTHR43537">
    <property type="entry name" value="TRANSCRIPTIONAL REGULATOR, GNTR FAMILY"/>
    <property type="match status" value="1"/>
</dbReference>
<evidence type="ECO:0000313" key="6">
    <source>
        <dbReference type="Proteomes" id="UP000321820"/>
    </source>
</evidence>
<keyword evidence="1" id="KW-0805">Transcription regulation</keyword>
<dbReference type="InterPro" id="IPR036390">
    <property type="entry name" value="WH_DNA-bd_sf"/>
</dbReference>
<evidence type="ECO:0000256" key="3">
    <source>
        <dbReference type="ARBA" id="ARBA00023163"/>
    </source>
</evidence>
<evidence type="ECO:0000259" key="4">
    <source>
        <dbReference type="SMART" id="SM00895"/>
    </source>
</evidence>
<feature type="domain" description="GntR C-terminal" evidence="4">
    <location>
        <begin position="59"/>
        <end position="188"/>
    </location>
</feature>
<keyword evidence="2" id="KW-0238">DNA-binding</keyword>
<evidence type="ECO:0000256" key="1">
    <source>
        <dbReference type="ARBA" id="ARBA00023015"/>
    </source>
</evidence>
<dbReference type="Gene3D" id="1.20.120.530">
    <property type="entry name" value="GntR ligand-binding domain-like"/>
    <property type="match status" value="1"/>
</dbReference>
<dbReference type="InterPro" id="IPR008920">
    <property type="entry name" value="TF_FadR/GntR_C"/>
</dbReference>
<dbReference type="AlphaFoldDB" id="A0A5B9EJF2"/>
<dbReference type="SMART" id="SM00895">
    <property type="entry name" value="FCD"/>
    <property type="match status" value="1"/>
</dbReference>
<accession>A0A5B9EJF2</accession>
<keyword evidence="6" id="KW-1185">Reference proteome</keyword>
<dbReference type="InterPro" id="IPR000524">
    <property type="entry name" value="Tscrpt_reg_HTH_GntR"/>
</dbReference>
<gene>
    <name evidence="5" type="ORF">FTW19_05750</name>
</gene>
<dbReference type="Pfam" id="PF07729">
    <property type="entry name" value="FCD"/>
    <property type="match status" value="1"/>
</dbReference>
<evidence type="ECO:0000313" key="5">
    <source>
        <dbReference type="EMBL" id="QEE31195.1"/>
    </source>
</evidence>
<dbReference type="KEGG" id="talb:FTW19_05750"/>
<proteinExistence type="predicted"/>
<dbReference type="PANTHER" id="PTHR43537:SF5">
    <property type="entry name" value="UXU OPERON TRANSCRIPTIONAL REGULATOR"/>
    <property type="match status" value="1"/>
</dbReference>
<dbReference type="GO" id="GO:0003677">
    <property type="term" value="F:DNA binding"/>
    <property type="evidence" value="ECO:0007669"/>
    <property type="project" value="UniProtKB-KW"/>
</dbReference>
<organism evidence="5 6">
    <name type="scientific">Terriglobus albidus</name>
    <dbReference type="NCBI Taxonomy" id="1592106"/>
    <lineage>
        <taxon>Bacteria</taxon>
        <taxon>Pseudomonadati</taxon>
        <taxon>Acidobacteriota</taxon>
        <taxon>Terriglobia</taxon>
        <taxon>Terriglobales</taxon>
        <taxon>Acidobacteriaceae</taxon>
        <taxon>Terriglobus</taxon>
    </lineage>
</organism>
<dbReference type="InterPro" id="IPR011711">
    <property type="entry name" value="GntR_C"/>
</dbReference>
<dbReference type="SUPFAM" id="SSF46785">
    <property type="entry name" value="Winged helix' DNA-binding domain"/>
    <property type="match status" value="1"/>
</dbReference>
<dbReference type="Proteomes" id="UP000321820">
    <property type="component" value="Chromosome"/>
</dbReference>
<dbReference type="Gene3D" id="1.10.10.10">
    <property type="entry name" value="Winged helix-like DNA-binding domain superfamily/Winged helix DNA-binding domain"/>
    <property type="match status" value="1"/>
</dbReference>
<name>A0A5B9EJF2_9BACT</name>
<dbReference type="GO" id="GO:0003700">
    <property type="term" value="F:DNA-binding transcription factor activity"/>
    <property type="evidence" value="ECO:0007669"/>
    <property type="project" value="InterPro"/>
</dbReference>
<evidence type="ECO:0000256" key="2">
    <source>
        <dbReference type="ARBA" id="ARBA00023125"/>
    </source>
</evidence>
<keyword evidence="3" id="KW-0804">Transcription</keyword>
<sequence length="206" mass="22721">MSPGTWIVEADLAERLGMSRTPVRAAIHWLQREGYVLEQRNVSKSRMIVSPLTKEDANELYLIIGRLEGLAGRGAAQASAEDREKLADTLENLNHKLAAISKGKGRTADIFDVDRDFHRAIVHAGAGPRLATLHGAVEPQAERYWRLYASSIITDLHMSVREHAAIIAAVRRGDADGVEAALQNNWIKGADRLGHVIDIFGERGSW</sequence>